<evidence type="ECO:0000256" key="11">
    <source>
        <dbReference type="SAM" id="MobiDB-lite"/>
    </source>
</evidence>
<dbReference type="KEGG" id="mlr:MELLADRAFT_112899"/>
<dbReference type="InterPro" id="IPR021648">
    <property type="entry name" value="GLUE_dom"/>
</dbReference>
<evidence type="ECO:0000259" key="12">
    <source>
        <dbReference type="PROSITE" id="PS51495"/>
    </source>
</evidence>
<keyword evidence="10" id="KW-0175">Coiled coil</keyword>
<gene>
    <name evidence="13" type="ORF">MELLADRAFT_112899</name>
</gene>
<dbReference type="InterPro" id="IPR036388">
    <property type="entry name" value="WH-like_DNA-bd_sf"/>
</dbReference>
<dbReference type="EMBL" id="GL883162">
    <property type="protein sequence ID" value="EGF99233.1"/>
    <property type="molecule type" value="Genomic_DNA"/>
</dbReference>
<dbReference type="PANTHER" id="PTHR13128:SF12">
    <property type="entry name" value="VACUOLAR PROTEIN-SORTING-ASSOCIATED PROTEIN 36"/>
    <property type="match status" value="1"/>
</dbReference>
<dbReference type="Gene3D" id="2.30.29.30">
    <property type="entry name" value="Pleckstrin-homology domain (PH domain)/Phosphotyrosine-binding domain (PTB)"/>
    <property type="match status" value="2"/>
</dbReference>
<comment type="similarity">
    <text evidence="1 9">Belongs to the VPS36 family.</text>
</comment>
<dbReference type="SUPFAM" id="SSF46785">
    <property type="entry name" value="Winged helix' DNA-binding domain"/>
    <property type="match status" value="1"/>
</dbReference>
<dbReference type="FunFam" id="1.10.10.10:FF:000416">
    <property type="entry name" value="Vacuolar protein-sorting-associated protein 36"/>
    <property type="match status" value="1"/>
</dbReference>
<dbReference type="STRING" id="747676.F4S818"/>
<evidence type="ECO:0000256" key="1">
    <source>
        <dbReference type="ARBA" id="ARBA00009697"/>
    </source>
</evidence>
<feature type="region of interest" description="Disordered" evidence="11">
    <location>
        <begin position="235"/>
        <end position="273"/>
    </location>
</feature>
<dbReference type="HOGENOM" id="CLU_015433_3_0_1"/>
<dbReference type="VEuPathDB" id="FungiDB:MELLADRAFT_112899"/>
<feature type="region of interest" description="Disordered" evidence="11">
    <location>
        <begin position="151"/>
        <end position="178"/>
    </location>
</feature>
<dbReference type="InterPro" id="IPR001876">
    <property type="entry name" value="Znf_RanBP2"/>
</dbReference>
<feature type="domain" description="GLUE N-terminal" evidence="12">
    <location>
        <begin position="8"/>
        <end position="311"/>
    </location>
</feature>
<comment type="subunit">
    <text evidence="9">Component of the endosomal sorting complex required for transport II (ESCRT-II).</text>
</comment>
<keyword evidence="8 9" id="KW-0653">Protein transport</keyword>
<evidence type="ECO:0000256" key="2">
    <source>
        <dbReference type="ARBA" id="ARBA00017953"/>
    </source>
</evidence>
<keyword evidence="6" id="KW-0863">Zinc-finger</keyword>
<evidence type="ECO:0000256" key="3">
    <source>
        <dbReference type="ARBA" id="ARBA00022448"/>
    </source>
</evidence>
<dbReference type="eggNOG" id="KOG2760">
    <property type="taxonomic scope" value="Eukaryota"/>
</dbReference>
<dbReference type="InterPro" id="IPR040608">
    <property type="entry name" value="Snf8/Vps36"/>
</dbReference>
<dbReference type="Gene3D" id="1.10.10.10">
    <property type="entry name" value="Winged helix-like DNA-binding domain superfamily/Winged helix DNA-binding domain"/>
    <property type="match status" value="1"/>
</dbReference>
<dbReference type="AlphaFoldDB" id="F4S818"/>
<evidence type="ECO:0000256" key="10">
    <source>
        <dbReference type="SAM" id="Coils"/>
    </source>
</evidence>
<evidence type="ECO:0000256" key="6">
    <source>
        <dbReference type="ARBA" id="ARBA00022771"/>
    </source>
</evidence>
<keyword evidence="7" id="KW-0862">Zinc</keyword>
<feature type="coiled-coil region" evidence="10">
    <location>
        <begin position="339"/>
        <end position="373"/>
    </location>
</feature>
<dbReference type="GO" id="GO:0000814">
    <property type="term" value="C:ESCRT II complex"/>
    <property type="evidence" value="ECO:0007669"/>
    <property type="project" value="UniProtKB-UniRule"/>
</dbReference>
<protein>
    <recommendedName>
        <fullName evidence="2 9">Vacuolar protein-sorting-associated protein 36</fullName>
    </recommendedName>
    <alternativeName>
        <fullName evidence="9">ESCRT-II complex subunit VPS36</fullName>
    </alternativeName>
</protein>
<comment type="subcellular location">
    <subcellularLocation>
        <location evidence="9">Cytoplasm</location>
    </subcellularLocation>
    <subcellularLocation>
        <location evidence="9">Endosome</location>
    </subcellularLocation>
</comment>
<keyword evidence="14" id="KW-1185">Reference proteome</keyword>
<dbReference type="Gene3D" id="6.10.140.260">
    <property type="match status" value="1"/>
</dbReference>
<keyword evidence="4 9" id="KW-0963">Cytoplasm</keyword>
<dbReference type="GeneID" id="18924821"/>
<dbReference type="RefSeq" id="XP_007417543.1">
    <property type="nucleotide sequence ID" value="XM_007417481.1"/>
</dbReference>
<dbReference type="GO" id="GO:0031902">
    <property type="term" value="C:late endosome membrane"/>
    <property type="evidence" value="ECO:0007669"/>
    <property type="project" value="UniProtKB-UniRule"/>
</dbReference>
<evidence type="ECO:0000313" key="14">
    <source>
        <dbReference type="Proteomes" id="UP000001072"/>
    </source>
</evidence>
<feature type="compositionally biased region" description="Low complexity" evidence="11">
    <location>
        <begin position="157"/>
        <end position="170"/>
    </location>
</feature>
<dbReference type="OrthoDB" id="271448at2759"/>
<evidence type="ECO:0000256" key="7">
    <source>
        <dbReference type="ARBA" id="ARBA00022833"/>
    </source>
</evidence>
<evidence type="ECO:0000256" key="4">
    <source>
        <dbReference type="ARBA" id="ARBA00022490"/>
    </source>
</evidence>
<keyword evidence="9" id="KW-0967">Endosome</keyword>
<dbReference type="SMART" id="SM00547">
    <property type="entry name" value="ZnF_RBZ"/>
    <property type="match status" value="2"/>
</dbReference>
<evidence type="ECO:0000256" key="5">
    <source>
        <dbReference type="ARBA" id="ARBA00022723"/>
    </source>
</evidence>
<keyword evidence="5" id="KW-0479">Metal-binding</keyword>
<comment type="function">
    <text evidence="9">Component of the ESCRT-II complex (endosomal sorting complex required for transport II), which is required for multivesicular body (MVB) formation and sorting of endosomal cargo proteins into MVBs.</text>
</comment>
<evidence type="ECO:0000313" key="13">
    <source>
        <dbReference type="EMBL" id="EGF99233.1"/>
    </source>
</evidence>
<accession>F4S818</accession>
<proteinExistence type="inferred from homology"/>
<name>F4S818_MELLP</name>
<dbReference type="GO" id="GO:0043130">
    <property type="term" value="F:ubiquitin binding"/>
    <property type="evidence" value="ECO:0007669"/>
    <property type="project" value="UniProtKB-UniRule"/>
</dbReference>
<dbReference type="PANTHER" id="PTHR13128">
    <property type="entry name" value="VACUOLAR PROTEIN-SORTING-ASSOCIATED PROTEIN 36"/>
    <property type="match status" value="1"/>
</dbReference>
<evidence type="ECO:0000256" key="9">
    <source>
        <dbReference type="RuleBase" id="RU367095"/>
    </source>
</evidence>
<evidence type="ECO:0000256" key="8">
    <source>
        <dbReference type="ARBA" id="ARBA00022927"/>
    </source>
</evidence>
<dbReference type="InterPro" id="IPR011993">
    <property type="entry name" value="PH-like_dom_sf"/>
</dbReference>
<organism evidence="14">
    <name type="scientific">Melampsora larici-populina (strain 98AG31 / pathotype 3-4-7)</name>
    <name type="common">Poplar leaf rust fungus</name>
    <dbReference type="NCBI Taxonomy" id="747676"/>
    <lineage>
        <taxon>Eukaryota</taxon>
        <taxon>Fungi</taxon>
        <taxon>Dikarya</taxon>
        <taxon>Basidiomycota</taxon>
        <taxon>Pucciniomycotina</taxon>
        <taxon>Pucciniomycetes</taxon>
        <taxon>Pucciniales</taxon>
        <taxon>Melampsoraceae</taxon>
        <taxon>Melampsora</taxon>
    </lineage>
</organism>
<dbReference type="InParanoid" id="F4S818"/>
<dbReference type="InterPro" id="IPR036390">
    <property type="entry name" value="WH_DNA-bd_sf"/>
</dbReference>
<dbReference type="InterPro" id="IPR037855">
    <property type="entry name" value="Vps36"/>
</dbReference>
<dbReference type="GO" id="GO:0008270">
    <property type="term" value="F:zinc ion binding"/>
    <property type="evidence" value="ECO:0007669"/>
    <property type="project" value="UniProtKB-KW"/>
</dbReference>
<reference evidence="14" key="1">
    <citation type="journal article" date="2011" name="Proc. Natl. Acad. Sci. U.S.A.">
        <title>Obligate biotrophy features unraveled by the genomic analysis of rust fungi.</title>
        <authorList>
            <person name="Duplessis S."/>
            <person name="Cuomo C.A."/>
            <person name="Lin Y.-C."/>
            <person name="Aerts A."/>
            <person name="Tisserant E."/>
            <person name="Veneault-Fourrey C."/>
            <person name="Joly D.L."/>
            <person name="Hacquard S."/>
            <person name="Amselem J."/>
            <person name="Cantarel B.L."/>
            <person name="Chiu R."/>
            <person name="Coutinho P.M."/>
            <person name="Feau N."/>
            <person name="Field M."/>
            <person name="Frey P."/>
            <person name="Gelhaye E."/>
            <person name="Goldberg J."/>
            <person name="Grabherr M.G."/>
            <person name="Kodira C.D."/>
            <person name="Kohler A."/>
            <person name="Kuees U."/>
            <person name="Lindquist E.A."/>
            <person name="Lucas S.M."/>
            <person name="Mago R."/>
            <person name="Mauceli E."/>
            <person name="Morin E."/>
            <person name="Murat C."/>
            <person name="Pangilinan J.L."/>
            <person name="Park R."/>
            <person name="Pearson M."/>
            <person name="Quesneville H."/>
            <person name="Rouhier N."/>
            <person name="Sakthikumar S."/>
            <person name="Salamov A.A."/>
            <person name="Schmutz J."/>
            <person name="Selles B."/>
            <person name="Shapiro H."/>
            <person name="Tanguay P."/>
            <person name="Tuskan G.A."/>
            <person name="Henrissat B."/>
            <person name="Van de Peer Y."/>
            <person name="Rouze P."/>
            <person name="Ellis J.G."/>
            <person name="Dodds P.N."/>
            <person name="Schein J.E."/>
            <person name="Zhong S."/>
            <person name="Hamelin R.C."/>
            <person name="Grigoriev I.V."/>
            <person name="Szabo L.J."/>
            <person name="Martin F."/>
        </authorList>
    </citation>
    <scope>NUCLEOTIDE SEQUENCE [LARGE SCALE GENOMIC DNA]</scope>
    <source>
        <strain evidence="14">98AG31 / pathotype 3-4-7</strain>
    </source>
</reference>
<dbReference type="GO" id="GO:0043328">
    <property type="term" value="P:protein transport to vacuole involved in ubiquitin-dependent protein catabolic process via the multivesicular body sorting pathway"/>
    <property type="evidence" value="ECO:0007669"/>
    <property type="project" value="UniProtKB-UniRule"/>
</dbReference>
<dbReference type="GO" id="GO:0032266">
    <property type="term" value="F:phosphatidylinositol-3-phosphate binding"/>
    <property type="evidence" value="ECO:0007669"/>
    <property type="project" value="UniProtKB-UniRule"/>
</dbReference>
<dbReference type="Pfam" id="PF11605">
    <property type="entry name" value="Vps36_ESCRT-II"/>
    <property type="match status" value="1"/>
</dbReference>
<dbReference type="FunCoup" id="F4S818">
    <property type="interactions" value="118"/>
</dbReference>
<dbReference type="PROSITE" id="PS51495">
    <property type="entry name" value="GLUE"/>
    <property type="match status" value="1"/>
</dbReference>
<keyword evidence="3 9" id="KW-0813">Transport</keyword>
<dbReference type="SUPFAM" id="SSF50729">
    <property type="entry name" value="PH domain-like"/>
    <property type="match status" value="1"/>
</dbReference>
<dbReference type="Pfam" id="PF04157">
    <property type="entry name" value="EAP30"/>
    <property type="match status" value="1"/>
</dbReference>
<sequence length="594" mass="66610">MHRLRPINTSNQTVRAQLFSEEQIIEHQAGVGLYDGKEKCDHRTDGDLYLTSHRLIYIDTIDPQHQSCFLDLNFIRQTEYWIGFLKSSPKITLLLGEPTVQSSTLLDPTFHSVQSNEIVHHLASENWTCSVCGFSNLSTHQCGLCGIPRPSSHHLPSRSTSSSSKPRSVSAYQSSPNVLQHTPRATSLYDSNQQVVIPSSLDEPTTQQTCPTCTFINHSSMTRCEICDSILKPPRSSDPHFLTKKPSTSSMMNENENRLQHSRASTPAPPASYPSNSYIRLSFRKGGDKGFYNALKSTLQTKAWLSARRRSCSNRMKSIEGNGKAIGIDGIMRSMDSKLQAEQAEMNEGLKDLEALMAKAKEMVQMAQVLNSKLTALESSTNSDEDNDQSKLTIIRSSLLKLGLPTPAITSDMMENDERYEIELSKELAGLLSRSLDGGGGAHPILGLKDGKLGARGIVSLDEVWCLWNRARGVGALLSPRDFLLACERLPIYTEPKIRLLTLKSGLKVLNTSYYESEVFGKRLIRLLEDNPMGRIQTIEMAQSEGLSISLTFELIRLIEIDYGWVIRDSDDRNQVYWYLNLINDYHWNDVNFV</sequence>
<feature type="compositionally biased region" description="Polar residues" evidence="11">
    <location>
        <begin position="245"/>
        <end position="254"/>
    </location>
</feature>
<dbReference type="Proteomes" id="UP000001072">
    <property type="component" value="Unassembled WGS sequence"/>
</dbReference>